<proteinExistence type="predicted"/>
<dbReference type="EMBL" id="KZ819300">
    <property type="protein sequence ID" value="PWN96264.1"/>
    <property type="molecule type" value="Genomic_DNA"/>
</dbReference>
<protein>
    <submittedName>
        <fullName evidence="2">Uncharacterized protein</fullName>
    </submittedName>
</protein>
<name>A0A316Z5D0_9BASI</name>
<gene>
    <name evidence="2" type="ORF">FA09DRAFT_97250</name>
</gene>
<keyword evidence="3" id="KW-1185">Reference proteome</keyword>
<organism evidence="2 3">
    <name type="scientific">Tilletiopsis washingtonensis</name>
    <dbReference type="NCBI Taxonomy" id="58919"/>
    <lineage>
        <taxon>Eukaryota</taxon>
        <taxon>Fungi</taxon>
        <taxon>Dikarya</taxon>
        <taxon>Basidiomycota</taxon>
        <taxon>Ustilaginomycotina</taxon>
        <taxon>Exobasidiomycetes</taxon>
        <taxon>Entylomatales</taxon>
        <taxon>Entylomatales incertae sedis</taxon>
        <taxon>Tilletiopsis</taxon>
    </lineage>
</organism>
<feature type="compositionally biased region" description="Basic and acidic residues" evidence="1">
    <location>
        <begin position="65"/>
        <end position="82"/>
    </location>
</feature>
<dbReference type="AlphaFoldDB" id="A0A316Z5D0"/>
<evidence type="ECO:0000313" key="3">
    <source>
        <dbReference type="Proteomes" id="UP000245946"/>
    </source>
</evidence>
<dbReference type="GeneID" id="37273473"/>
<dbReference type="Proteomes" id="UP000245946">
    <property type="component" value="Unassembled WGS sequence"/>
</dbReference>
<evidence type="ECO:0000256" key="1">
    <source>
        <dbReference type="SAM" id="MobiDB-lite"/>
    </source>
</evidence>
<sequence>MCLRTKPEVALCEESSSCSCTLQQRGAACCGMASSACCGWSQDSARCCRSRARCVSSRRAEAAQAKGREGRLPQRDNRHDEPSQSSCPLRRSRTRSRGRSAGVRQEVMRSAVSFAAAEAASCFSVLRAVVLCSMKWEDALPRCADALRCGARGATSSFPCPSSPPRAGPLARVRIILAALLRRPNCTWPQPQLCAGCHAEKGSAAPEAALLLDELACLPLSTLRQDAAVSSRMRSAAAPAALARQQLLCRPARRRTAARQHAAATTTGLVEWCRRSRMEHEEEFERNASRGAARHPRWPQQVHCLQRRRGIGSGVGGPAQWDASLGDLRRIRRPRVKCRSPAHQPCRRKRCGRVVRGVVPYAAAGCRGLPATLPLLFLVLAVVVTAQRRLCRAERSAAAARCTAPCMLQHKGRADTSMHDLHG</sequence>
<evidence type="ECO:0000313" key="2">
    <source>
        <dbReference type="EMBL" id="PWN96264.1"/>
    </source>
</evidence>
<feature type="region of interest" description="Disordered" evidence="1">
    <location>
        <begin position="65"/>
        <end position="102"/>
    </location>
</feature>
<reference evidence="2 3" key="1">
    <citation type="journal article" date="2018" name="Mol. Biol. Evol.">
        <title>Broad Genomic Sampling Reveals a Smut Pathogenic Ancestry of the Fungal Clade Ustilaginomycotina.</title>
        <authorList>
            <person name="Kijpornyongpan T."/>
            <person name="Mondo S.J."/>
            <person name="Barry K."/>
            <person name="Sandor L."/>
            <person name="Lee J."/>
            <person name="Lipzen A."/>
            <person name="Pangilinan J."/>
            <person name="LaButti K."/>
            <person name="Hainaut M."/>
            <person name="Henrissat B."/>
            <person name="Grigoriev I.V."/>
            <person name="Spatafora J.W."/>
            <person name="Aime M.C."/>
        </authorList>
    </citation>
    <scope>NUCLEOTIDE SEQUENCE [LARGE SCALE GENOMIC DNA]</scope>
    <source>
        <strain evidence="2 3">MCA 4186</strain>
    </source>
</reference>
<dbReference type="RefSeq" id="XP_025596543.1">
    <property type="nucleotide sequence ID" value="XM_025745929.1"/>
</dbReference>
<accession>A0A316Z5D0</accession>